<sequence length="209" mass="23814">MKFIDLSHAIEDNMIAFCKNEIPYVYKLSTIEEQGYEVKKLILTTHTSTHVDAPTHILKQGITIDEISLENFYGIALTIDCTKASNCIPIDILNNYDLTDIDFLLLYTGHDKFWNKPSFLKNYKYPSYKLCKYLCETNIKGIGVDAISIDNEYDARLPNHHILLKKNKLIIENLNNLSSVVNKKIKLSIFPLKISLGDASPVRAVGKIF</sequence>
<dbReference type="PANTHER" id="PTHR31118:SF12">
    <property type="entry name" value="CYCLASE-LIKE PROTEIN 2"/>
    <property type="match status" value="1"/>
</dbReference>
<reference evidence="1 2" key="1">
    <citation type="submission" date="2020-04" db="EMBL/GenBank/DDBJ databases">
        <title>Genomic insights into acetone-butanol-ethanol (ABE) fermentation by sequencing solventogenic clostridia strains.</title>
        <authorList>
            <person name="Brown S."/>
        </authorList>
    </citation>
    <scope>NUCLEOTIDE SEQUENCE [LARGE SCALE GENOMIC DNA]</scope>
    <source>
        <strain evidence="1 2">DJ011</strain>
    </source>
</reference>
<keyword evidence="2" id="KW-1185">Reference proteome</keyword>
<evidence type="ECO:0000313" key="2">
    <source>
        <dbReference type="Proteomes" id="UP000563151"/>
    </source>
</evidence>
<dbReference type="Pfam" id="PF04199">
    <property type="entry name" value="Cyclase"/>
    <property type="match status" value="1"/>
</dbReference>
<protein>
    <submittedName>
        <fullName evidence="1">Cyclase family protein</fullName>
    </submittedName>
</protein>
<organism evidence="1 2">
    <name type="scientific">Clostridium tetanomorphum</name>
    <dbReference type="NCBI Taxonomy" id="1553"/>
    <lineage>
        <taxon>Bacteria</taxon>
        <taxon>Bacillati</taxon>
        <taxon>Bacillota</taxon>
        <taxon>Clostridia</taxon>
        <taxon>Eubacteriales</taxon>
        <taxon>Clostridiaceae</taxon>
        <taxon>Clostridium</taxon>
    </lineage>
</organism>
<dbReference type="PANTHER" id="PTHR31118">
    <property type="entry name" value="CYCLASE-LIKE PROTEIN 2"/>
    <property type="match status" value="1"/>
</dbReference>
<accession>A0A923EEI7</accession>
<dbReference type="Proteomes" id="UP000563151">
    <property type="component" value="Unassembled WGS sequence"/>
</dbReference>
<dbReference type="Gene3D" id="3.50.30.50">
    <property type="entry name" value="Putative cyclase"/>
    <property type="match status" value="1"/>
</dbReference>
<evidence type="ECO:0000313" key="1">
    <source>
        <dbReference type="EMBL" id="MBC2399513.1"/>
    </source>
</evidence>
<name>A0A923EEI7_CLOTT</name>
<dbReference type="InterPro" id="IPR037175">
    <property type="entry name" value="KFase_sf"/>
</dbReference>
<dbReference type="SUPFAM" id="SSF102198">
    <property type="entry name" value="Putative cyclase"/>
    <property type="match status" value="1"/>
</dbReference>
<proteinExistence type="predicted"/>
<dbReference type="AlphaFoldDB" id="A0A923EEI7"/>
<gene>
    <name evidence="1" type="ORF">HGG79_17300</name>
</gene>
<dbReference type="InterPro" id="IPR007325">
    <property type="entry name" value="KFase/CYL"/>
</dbReference>
<dbReference type="GO" id="GO:0019441">
    <property type="term" value="P:L-tryptophan catabolic process to kynurenine"/>
    <property type="evidence" value="ECO:0007669"/>
    <property type="project" value="InterPro"/>
</dbReference>
<dbReference type="EMBL" id="JAAZWO010000029">
    <property type="protein sequence ID" value="MBC2399513.1"/>
    <property type="molecule type" value="Genomic_DNA"/>
</dbReference>
<comment type="caution">
    <text evidence="1">The sequence shown here is derived from an EMBL/GenBank/DDBJ whole genome shotgun (WGS) entry which is preliminary data.</text>
</comment>
<dbReference type="RefSeq" id="WP_035148014.1">
    <property type="nucleotide sequence ID" value="NZ_JAAZWO010000029.1"/>
</dbReference>
<dbReference type="GO" id="GO:0004061">
    <property type="term" value="F:arylformamidase activity"/>
    <property type="evidence" value="ECO:0007669"/>
    <property type="project" value="InterPro"/>
</dbReference>